<protein>
    <submittedName>
        <fullName evidence="1">Uncharacterized protein</fullName>
    </submittedName>
</protein>
<sequence>MGFKRRRTAPGPPRVSFHSFRPHLASIFKMHGLVRSLLAASVATAAVVNNLNPGAAGSIGRRGADPKFSYDPSTSAWCTWWWDNEDGSVSCKDIPNYWAITEAQWKRWNPVIAESCDNYKTEQSYCVEADEPGPITSNPGTTTTTTTANQTPTTTTSQPATTTTPSNGITTPSPYMPGSSENCDAFYKVQKGDLCEPIAKKFGISPADFYEWNPAVGGRDCTGLWLDTYVCVSIIGKEPQPPTTTTTKPGNGISTPTPYMDGSVDNCDAFYKVKSGDLCEPIAKSHGASLEQFLKWNPKVGGRDCTGLQLDTYVCVSIIGVDPTQGNGIATPTPTQPGLVGNCDAFYMTKKGDTCQSIINKHGISLAQFTTWNPQLGKDCSGLWLDTYFCVSIIGVEPTPTKPGNGVVTPTPTQDGMTKSCKKFHYVEPNQNCDTITKKYNIPKDKFISWNPAVKKDCTGLWGKTYCCVAVL</sequence>
<organism evidence="1 2">
    <name type="scientific">Purpureocillium lilacinum</name>
    <name type="common">Paecilomyces lilacinus</name>
    <dbReference type="NCBI Taxonomy" id="33203"/>
    <lineage>
        <taxon>Eukaryota</taxon>
        <taxon>Fungi</taxon>
        <taxon>Dikarya</taxon>
        <taxon>Ascomycota</taxon>
        <taxon>Pezizomycotina</taxon>
        <taxon>Sordariomycetes</taxon>
        <taxon>Hypocreomycetidae</taxon>
        <taxon>Hypocreales</taxon>
        <taxon>Ophiocordycipitaceae</taxon>
        <taxon>Purpureocillium</taxon>
    </lineage>
</organism>
<evidence type="ECO:0000313" key="1">
    <source>
        <dbReference type="EMBL" id="KAL3963520.1"/>
    </source>
</evidence>
<dbReference type="Proteomes" id="UP001638806">
    <property type="component" value="Unassembled WGS sequence"/>
</dbReference>
<accession>A0ACC4E4G6</accession>
<keyword evidence="2" id="KW-1185">Reference proteome</keyword>
<dbReference type="EMBL" id="JBGNUJ010000002">
    <property type="protein sequence ID" value="KAL3963520.1"/>
    <property type="molecule type" value="Genomic_DNA"/>
</dbReference>
<comment type="caution">
    <text evidence="1">The sequence shown here is derived from an EMBL/GenBank/DDBJ whole genome shotgun (WGS) entry which is preliminary data.</text>
</comment>
<gene>
    <name evidence="1" type="ORF">ACCO45_000524</name>
</gene>
<reference evidence="1" key="1">
    <citation type="submission" date="2024-12" db="EMBL/GenBank/DDBJ databases">
        <title>Comparative genomics and development of molecular markers within Purpureocillium lilacinum and among Purpureocillium species.</title>
        <authorList>
            <person name="Yeh Z.-Y."/>
            <person name="Ni N.-T."/>
            <person name="Lo P.-H."/>
            <person name="Mushyakhwo K."/>
            <person name="Lin C.-F."/>
            <person name="Nai Y.-S."/>
        </authorList>
    </citation>
    <scope>NUCLEOTIDE SEQUENCE</scope>
    <source>
        <strain evidence="1">NCHU-NPUST-175</strain>
    </source>
</reference>
<proteinExistence type="predicted"/>
<evidence type="ECO:0000313" key="2">
    <source>
        <dbReference type="Proteomes" id="UP001638806"/>
    </source>
</evidence>
<name>A0ACC4E4G6_PURLI</name>